<feature type="compositionally biased region" description="Polar residues" evidence="1">
    <location>
        <begin position="163"/>
        <end position="173"/>
    </location>
</feature>
<sequence>MRLDRLPPGFADIMSRDMLGLMMTFMDGLSFHAAGYPSAAYLSRDIDLPPAGPRHTYPHLNLRATSTQMLYKCGPQIRAQSPSPRYFSRSTPPLWDVIRQFMVECALLCLLLVALCRGTVFHNTFHALSVLRECTALPLPATCPHRTTVRSVPFGVEIPRLGRQSTRHPCSTGSPSPSPSPSSSWWCWFGAFGRGEEVGRWCRSLSHVLLRLLSFFASLFFHGSGPDMLTNFLSGVGSSWFMHDDGIHRFGRDRSAIPTLMVYGSPFSLSGAHRSAVAVIGDAMRAAMSQDVLLSTAHIPVHGMSNWTWTSSLP</sequence>
<keyword evidence="3" id="KW-1185">Reference proteome</keyword>
<dbReference type="Proteomes" id="UP000799640">
    <property type="component" value="Unassembled WGS sequence"/>
</dbReference>
<dbReference type="AlphaFoldDB" id="A0A6G1I4X8"/>
<accession>A0A6G1I4X8</accession>
<dbReference type="EMBL" id="ML996690">
    <property type="protein sequence ID" value="KAF2403176.1"/>
    <property type="molecule type" value="Genomic_DNA"/>
</dbReference>
<protein>
    <submittedName>
        <fullName evidence="2">Uncharacterized protein</fullName>
    </submittedName>
</protein>
<proteinExistence type="predicted"/>
<evidence type="ECO:0000313" key="3">
    <source>
        <dbReference type="Proteomes" id="UP000799640"/>
    </source>
</evidence>
<feature type="region of interest" description="Disordered" evidence="1">
    <location>
        <begin position="163"/>
        <end position="182"/>
    </location>
</feature>
<gene>
    <name evidence="2" type="ORF">EJ06DRAFT_322313</name>
</gene>
<evidence type="ECO:0000256" key="1">
    <source>
        <dbReference type="SAM" id="MobiDB-lite"/>
    </source>
</evidence>
<reference evidence="2" key="1">
    <citation type="journal article" date="2020" name="Stud. Mycol.">
        <title>101 Dothideomycetes genomes: a test case for predicting lifestyles and emergence of pathogens.</title>
        <authorList>
            <person name="Haridas S."/>
            <person name="Albert R."/>
            <person name="Binder M."/>
            <person name="Bloem J."/>
            <person name="Labutti K."/>
            <person name="Salamov A."/>
            <person name="Andreopoulos B."/>
            <person name="Baker S."/>
            <person name="Barry K."/>
            <person name="Bills G."/>
            <person name="Bluhm B."/>
            <person name="Cannon C."/>
            <person name="Castanera R."/>
            <person name="Culley D."/>
            <person name="Daum C."/>
            <person name="Ezra D."/>
            <person name="Gonzalez J."/>
            <person name="Henrissat B."/>
            <person name="Kuo A."/>
            <person name="Liang C."/>
            <person name="Lipzen A."/>
            <person name="Lutzoni F."/>
            <person name="Magnuson J."/>
            <person name="Mondo S."/>
            <person name="Nolan M."/>
            <person name="Ohm R."/>
            <person name="Pangilinan J."/>
            <person name="Park H.-J."/>
            <person name="Ramirez L."/>
            <person name="Alfaro M."/>
            <person name="Sun H."/>
            <person name="Tritt A."/>
            <person name="Yoshinaga Y."/>
            <person name="Zwiers L.-H."/>
            <person name="Turgeon B."/>
            <person name="Goodwin S."/>
            <person name="Spatafora J."/>
            <person name="Crous P."/>
            <person name="Grigoriev I."/>
        </authorList>
    </citation>
    <scope>NUCLEOTIDE SEQUENCE</scope>
    <source>
        <strain evidence="2">CBS 262.69</strain>
    </source>
</reference>
<name>A0A6G1I4X8_9PEZI</name>
<organism evidence="2 3">
    <name type="scientific">Trichodelitschia bisporula</name>
    <dbReference type="NCBI Taxonomy" id="703511"/>
    <lineage>
        <taxon>Eukaryota</taxon>
        <taxon>Fungi</taxon>
        <taxon>Dikarya</taxon>
        <taxon>Ascomycota</taxon>
        <taxon>Pezizomycotina</taxon>
        <taxon>Dothideomycetes</taxon>
        <taxon>Dothideomycetes incertae sedis</taxon>
        <taxon>Phaeotrichales</taxon>
        <taxon>Phaeotrichaceae</taxon>
        <taxon>Trichodelitschia</taxon>
    </lineage>
</organism>
<evidence type="ECO:0000313" key="2">
    <source>
        <dbReference type="EMBL" id="KAF2403176.1"/>
    </source>
</evidence>